<reference evidence="3" key="1">
    <citation type="submission" date="2018-12" db="EMBL/GenBank/DDBJ databases">
        <title>Complete genome sequence of Paenibacillus sp. MBLB1234.</title>
        <authorList>
            <person name="Nam Y.-D."/>
            <person name="Kang J."/>
            <person name="Chung W.-H."/>
            <person name="Park Y.S."/>
        </authorList>
    </citation>
    <scope>NUCLEOTIDE SEQUENCE [LARGE SCALE GENOMIC DNA]</scope>
    <source>
        <strain evidence="3">MBLB1234</strain>
    </source>
</reference>
<gene>
    <name evidence="2" type="ORF">EI981_10430</name>
</gene>
<dbReference type="AlphaFoldDB" id="A0A3Q9I8D6"/>
<keyword evidence="1" id="KW-1133">Transmembrane helix</keyword>
<proteinExistence type="predicted"/>
<evidence type="ECO:0000313" key="2">
    <source>
        <dbReference type="EMBL" id="AZS14835.1"/>
    </source>
</evidence>
<keyword evidence="3" id="KW-1185">Reference proteome</keyword>
<evidence type="ECO:0000313" key="3">
    <source>
        <dbReference type="Proteomes" id="UP000270678"/>
    </source>
</evidence>
<dbReference type="KEGG" id="plut:EI981_10430"/>
<dbReference type="OrthoDB" id="2679416at2"/>
<feature type="transmembrane region" description="Helical" evidence="1">
    <location>
        <begin position="175"/>
        <end position="194"/>
    </location>
</feature>
<keyword evidence="1" id="KW-0812">Transmembrane</keyword>
<dbReference type="Proteomes" id="UP000270678">
    <property type="component" value="Chromosome"/>
</dbReference>
<dbReference type="EMBL" id="CP034346">
    <property type="protein sequence ID" value="AZS14835.1"/>
    <property type="molecule type" value="Genomic_DNA"/>
</dbReference>
<dbReference type="RefSeq" id="WP_126997858.1">
    <property type="nucleotide sequence ID" value="NZ_CP034346.1"/>
</dbReference>
<keyword evidence="1" id="KW-0472">Membrane</keyword>
<accession>A0A3Q9I8D6</accession>
<feature type="transmembrane region" description="Helical" evidence="1">
    <location>
        <begin position="97"/>
        <end position="117"/>
    </location>
</feature>
<sequence>MNCREAEQLFPLLSDLPKDDPLRQMLEWHVLGCETCAVEYRFWQESLEAVHDLPFEITEEQAESVNRKVMDRIYSESPWLAPDVRDPGFHKRISRRVSLWAACFLMVFLCSTLLFVMGGKLEEDSKYESLTGVLPTAVAATDSEKMSNISFSLPTEVRGIADPFVVQMGPTYPQYWMYLSMGGMVLAIVSWKGVRRSKR</sequence>
<evidence type="ECO:0000256" key="1">
    <source>
        <dbReference type="SAM" id="Phobius"/>
    </source>
</evidence>
<name>A0A3Q9I8D6_9BACL</name>
<protein>
    <submittedName>
        <fullName evidence="2">Zf-HC2 domain-containing protein</fullName>
    </submittedName>
</protein>
<organism evidence="2 3">
    <name type="scientific">Paenibacillus lutimineralis</name>
    <dbReference type="NCBI Taxonomy" id="2707005"/>
    <lineage>
        <taxon>Bacteria</taxon>
        <taxon>Bacillati</taxon>
        <taxon>Bacillota</taxon>
        <taxon>Bacilli</taxon>
        <taxon>Bacillales</taxon>
        <taxon>Paenibacillaceae</taxon>
        <taxon>Paenibacillus</taxon>
    </lineage>
</organism>